<evidence type="ECO:0000256" key="4">
    <source>
        <dbReference type="RuleBase" id="RU000384"/>
    </source>
</evidence>
<dbReference type="GO" id="GO:0006542">
    <property type="term" value="P:glutamine biosynthetic process"/>
    <property type="evidence" value="ECO:0007669"/>
    <property type="project" value="InterPro"/>
</dbReference>
<organism evidence="6 7">
    <name type="scientific">Mesorhizobium sanjuanii</name>
    <dbReference type="NCBI Taxonomy" id="2037900"/>
    <lineage>
        <taxon>Bacteria</taxon>
        <taxon>Pseudomonadati</taxon>
        <taxon>Pseudomonadota</taxon>
        <taxon>Alphaproteobacteria</taxon>
        <taxon>Hyphomicrobiales</taxon>
        <taxon>Phyllobacteriaceae</taxon>
        <taxon>Mesorhizobium</taxon>
    </lineage>
</organism>
<protein>
    <submittedName>
        <fullName evidence="6">Glutamine synthetase</fullName>
    </submittedName>
</protein>
<dbReference type="GO" id="GO:0006598">
    <property type="term" value="P:polyamine catabolic process"/>
    <property type="evidence" value="ECO:0007669"/>
    <property type="project" value="TreeGrafter"/>
</dbReference>
<dbReference type="Gene3D" id="3.30.590.10">
    <property type="entry name" value="Glutamine synthetase/guanido kinase, catalytic domain"/>
    <property type="match status" value="1"/>
</dbReference>
<dbReference type="GO" id="GO:0004356">
    <property type="term" value="F:glutamine synthetase activity"/>
    <property type="evidence" value="ECO:0007669"/>
    <property type="project" value="InterPro"/>
</dbReference>
<dbReference type="PANTHER" id="PTHR43785:SF3">
    <property type="entry name" value="GS CATALYTIC DOMAIN-CONTAINING PROTEIN"/>
    <property type="match status" value="1"/>
</dbReference>
<feature type="domain" description="GS catalytic" evidence="5">
    <location>
        <begin position="128"/>
        <end position="461"/>
    </location>
</feature>
<dbReference type="AlphaFoldDB" id="A0A2A6F926"/>
<evidence type="ECO:0000313" key="6">
    <source>
        <dbReference type="EMBL" id="PDQ17948.1"/>
    </source>
</evidence>
<evidence type="ECO:0000313" key="7">
    <source>
        <dbReference type="Proteomes" id="UP000219182"/>
    </source>
</evidence>
<dbReference type="SUPFAM" id="SSF55931">
    <property type="entry name" value="Glutamine synthetase/guanido kinase"/>
    <property type="match status" value="1"/>
</dbReference>
<dbReference type="PANTHER" id="PTHR43785">
    <property type="entry name" value="GAMMA-GLUTAMYLPUTRESCINE SYNTHETASE"/>
    <property type="match status" value="1"/>
</dbReference>
<sequence>MPENHTTNMPPVSSTNDPKRWLAGHAITEIECLVPDMNGVLRGKALPIAKFLKALEDRALYLPSSAFLVSIDGRYSGSIDEGFAYQDPDMRMVPDVSTLCLAPGGGAGKAYVFADALHMDDRPWMASPRHVLRAVLDLYRQRGWRAVMAPELEFYLTAPNPDPDRPLTAPVGGNGRAETVQHPYDMAALEEFEPVIRRIYDHAAAAGLPLDTLIHESGTAQLEINFLHGDPLALADKVLLFKRLTRQAAQASGMHAIFMAKPIAAQAGSSMHLHMSIVDERGNALFAGADDADTTMFGHFIGGLQRYVPEIMPLFAPNVNSFRRIRPNHSAPANIEWSHDNRSCGLRVPAGGRVARRIENRLPGADANPYLAMAGSLLAGYLGVEEKIERSAEASGNAYKIRSTLPKTMEEALDRFTACEPVRGLLGEDFFQSYLRVKSVELDLFQSVVTSWERDHLLLKV</sequence>
<dbReference type="InterPro" id="IPR014746">
    <property type="entry name" value="Gln_synth/guanido_kin_cat_dom"/>
</dbReference>
<dbReference type="Pfam" id="PF00120">
    <property type="entry name" value="Gln-synt_C"/>
    <property type="match status" value="1"/>
</dbReference>
<dbReference type="EMBL" id="NWQG01000220">
    <property type="protein sequence ID" value="PDQ17948.1"/>
    <property type="molecule type" value="Genomic_DNA"/>
</dbReference>
<dbReference type="InterPro" id="IPR008146">
    <property type="entry name" value="Gln_synth_cat_dom"/>
</dbReference>
<comment type="cofactor">
    <cofactor evidence="1">
        <name>Mg(2+)</name>
        <dbReference type="ChEBI" id="CHEBI:18420"/>
    </cofactor>
</comment>
<dbReference type="SMART" id="SM01230">
    <property type="entry name" value="Gln-synt_C"/>
    <property type="match status" value="1"/>
</dbReference>
<keyword evidence="2" id="KW-0436">Ligase</keyword>
<reference evidence="6 7" key="1">
    <citation type="submission" date="2017-09" db="EMBL/GenBank/DDBJ databases">
        <title>Mesorhizobum sanjuanii sp. nov. isolated from nodules of Lotus tenuis in saline-alkaline lowlands of Flooding Pampa.</title>
        <authorList>
            <person name="Sannazzaro A.I."/>
            <person name="Torres Tejerizo G.A."/>
            <person name="Fontana F."/>
            <person name="Cumpa Velazquez L.M."/>
            <person name="Hansen L."/>
            <person name="Pistorio M."/>
            <person name="Estrella M.J."/>
        </authorList>
    </citation>
    <scope>NUCLEOTIDE SEQUENCE [LARGE SCALE GENOMIC DNA]</scope>
    <source>
        <strain evidence="6 7">BSA136</strain>
    </source>
</reference>
<name>A0A2A6F926_9HYPH</name>
<dbReference type="InterPro" id="IPR036651">
    <property type="entry name" value="Gln_synt_N_sf"/>
</dbReference>
<dbReference type="Proteomes" id="UP000219182">
    <property type="component" value="Unassembled WGS sequence"/>
</dbReference>
<comment type="caution">
    <text evidence="6">The sequence shown here is derived from an EMBL/GenBank/DDBJ whole genome shotgun (WGS) entry which is preliminary data.</text>
</comment>
<evidence type="ECO:0000256" key="3">
    <source>
        <dbReference type="PROSITE-ProRule" id="PRU01331"/>
    </source>
</evidence>
<dbReference type="Gene3D" id="3.10.20.70">
    <property type="entry name" value="Glutamine synthetase, N-terminal domain"/>
    <property type="match status" value="1"/>
</dbReference>
<dbReference type="RefSeq" id="WP_097576752.1">
    <property type="nucleotide sequence ID" value="NZ_NWQG01000220.1"/>
</dbReference>
<gene>
    <name evidence="6" type="ORF">CN311_27345</name>
</gene>
<evidence type="ECO:0000259" key="5">
    <source>
        <dbReference type="PROSITE" id="PS51987"/>
    </source>
</evidence>
<proteinExistence type="inferred from homology"/>
<dbReference type="PROSITE" id="PS51987">
    <property type="entry name" value="GS_CATALYTIC"/>
    <property type="match status" value="1"/>
</dbReference>
<evidence type="ECO:0000256" key="1">
    <source>
        <dbReference type="ARBA" id="ARBA00001946"/>
    </source>
</evidence>
<comment type="similarity">
    <text evidence="3 4">Belongs to the glutamine synthetase family.</text>
</comment>
<keyword evidence="7" id="KW-1185">Reference proteome</keyword>
<accession>A0A2A6F926</accession>
<evidence type="ECO:0000256" key="2">
    <source>
        <dbReference type="ARBA" id="ARBA00022598"/>
    </source>
</evidence>
<dbReference type="SUPFAM" id="SSF54368">
    <property type="entry name" value="Glutamine synthetase, N-terminal domain"/>
    <property type="match status" value="1"/>
</dbReference>